<reference evidence="2 3" key="1">
    <citation type="submission" date="2020-03" db="EMBL/GenBank/DDBJ databases">
        <title>A novel species.</title>
        <authorList>
            <person name="Gao J."/>
        </authorList>
    </citation>
    <scope>NUCLEOTIDE SEQUENCE [LARGE SCALE GENOMIC DNA]</scope>
    <source>
        <strain evidence="2 3">QMT-12</strain>
    </source>
</reference>
<dbReference type="Proteomes" id="UP000501179">
    <property type="component" value="Chromosome"/>
</dbReference>
<evidence type="ECO:0000259" key="1">
    <source>
        <dbReference type="Pfam" id="PF19361"/>
    </source>
</evidence>
<gene>
    <name evidence="2" type="ORF">HA039_00610</name>
</gene>
<dbReference type="InterPro" id="IPR016032">
    <property type="entry name" value="Sig_transdc_resp-reg_C-effctor"/>
</dbReference>
<dbReference type="EMBL" id="CP050177">
    <property type="protein sequence ID" value="QIQ00994.1"/>
    <property type="molecule type" value="Genomic_DNA"/>
</dbReference>
<evidence type="ECO:0000313" key="3">
    <source>
        <dbReference type="Proteomes" id="UP000501179"/>
    </source>
</evidence>
<protein>
    <submittedName>
        <fullName evidence="2">Transcriptional regulator</fullName>
    </submittedName>
</protein>
<dbReference type="InterPro" id="IPR045981">
    <property type="entry name" value="DUF5937"/>
</dbReference>
<proteinExistence type="predicted"/>
<evidence type="ECO:0000313" key="2">
    <source>
        <dbReference type="EMBL" id="QIQ00994.1"/>
    </source>
</evidence>
<dbReference type="KEGG" id="slia:HA039_00610"/>
<dbReference type="RefSeq" id="WP_167022155.1">
    <property type="nucleotide sequence ID" value="NZ_CP050177.1"/>
</dbReference>
<feature type="domain" description="DUF5937" evidence="1">
    <location>
        <begin position="134"/>
        <end position="235"/>
    </location>
</feature>
<dbReference type="InterPro" id="IPR036388">
    <property type="entry name" value="WH-like_DNA-bd_sf"/>
</dbReference>
<keyword evidence="3" id="KW-1185">Reference proteome</keyword>
<dbReference type="GO" id="GO:0003677">
    <property type="term" value="F:DNA binding"/>
    <property type="evidence" value="ECO:0007669"/>
    <property type="project" value="InterPro"/>
</dbReference>
<sequence length="320" mass="34753">MGLRFHVTGEDLRRIRVMAEPDVSWEMLLAAHMAQSPEVPPSLRRWRAATRARLTAPVRRLLALTPARGYSPDFLTPAEGAEGLAPVLEAVRSLPRARLRGQLRLLDRRRQALHWTGVLGEGGATALTGLAEGMGAFHRSFVAPYWTQIRAHVAAEHARSARALREGGVDRLLATLHPGVRWDPPVLELTGLRFDRDVRLGGRGLRLVPSYFCWGAPTVLRDPRLPPVLVYPVARDPGRLLRVDHVAGAGDGPGGFAGGPPAHLADVLDSLLAGRTDDAAAALLGISSRSYSRRVRELLAELGVSTRFQAGVAAARRGWI</sequence>
<dbReference type="GO" id="GO:0006355">
    <property type="term" value="P:regulation of DNA-templated transcription"/>
    <property type="evidence" value="ECO:0007669"/>
    <property type="project" value="InterPro"/>
</dbReference>
<dbReference type="SUPFAM" id="SSF46894">
    <property type="entry name" value="C-terminal effector domain of the bipartite response regulators"/>
    <property type="match status" value="1"/>
</dbReference>
<dbReference type="AlphaFoldDB" id="A0A6G9GS22"/>
<organism evidence="2 3">
    <name type="scientific">Streptomyces liangshanensis</name>
    <dbReference type="NCBI Taxonomy" id="2717324"/>
    <lineage>
        <taxon>Bacteria</taxon>
        <taxon>Bacillati</taxon>
        <taxon>Actinomycetota</taxon>
        <taxon>Actinomycetes</taxon>
        <taxon>Kitasatosporales</taxon>
        <taxon>Streptomycetaceae</taxon>
        <taxon>Streptomyces</taxon>
    </lineage>
</organism>
<name>A0A6G9GS22_9ACTN</name>
<dbReference type="Gene3D" id="1.10.10.10">
    <property type="entry name" value="Winged helix-like DNA-binding domain superfamily/Winged helix DNA-binding domain"/>
    <property type="match status" value="1"/>
</dbReference>
<dbReference type="Pfam" id="PF19361">
    <property type="entry name" value="DUF5937"/>
    <property type="match status" value="1"/>
</dbReference>
<accession>A0A6G9GS22</accession>